<dbReference type="InterPro" id="IPR018251">
    <property type="entry name" value="Crust_neurhormone_CS"/>
</dbReference>
<accession>A0A090LIC6</accession>
<protein>
    <submittedName>
        <fullName evidence="4 6">Crustacean neurohormone family-containing protein</fullName>
    </submittedName>
</protein>
<dbReference type="InterPro" id="IPR035957">
    <property type="entry name" value="Crust_neurohorm_sf"/>
</dbReference>
<reference evidence="6" key="2">
    <citation type="submission" date="2020-12" db="UniProtKB">
        <authorList>
            <consortium name="WormBaseParasite"/>
        </authorList>
    </citation>
    <scope>IDENTIFICATION</scope>
</reference>
<reference evidence="4 5" key="1">
    <citation type="submission" date="2014-09" db="EMBL/GenBank/DDBJ databases">
        <authorList>
            <person name="Martin A.A."/>
        </authorList>
    </citation>
    <scope>NUCLEOTIDE SEQUENCE</scope>
    <source>
        <strain evidence="5">ED321</strain>
        <strain evidence="4">ED321 Heterogonic</strain>
    </source>
</reference>
<keyword evidence="3" id="KW-0732">Signal</keyword>
<feature type="signal peptide" evidence="3">
    <location>
        <begin position="1"/>
        <end position="25"/>
    </location>
</feature>
<dbReference type="SUPFAM" id="SSF81778">
    <property type="entry name" value="Crustacean CHH/MIH/GIH neurohormone"/>
    <property type="match status" value="1"/>
</dbReference>
<dbReference type="OMA" id="ICIQCHE"/>
<dbReference type="Pfam" id="PF01147">
    <property type="entry name" value="Crust_neurohorm"/>
    <property type="match status" value="1"/>
</dbReference>
<dbReference type="EMBL" id="LN609529">
    <property type="protein sequence ID" value="CEF67220.1"/>
    <property type="molecule type" value="Genomic_DNA"/>
</dbReference>
<keyword evidence="5" id="KW-1185">Reference proteome</keyword>
<evidence type="ECO:0000256" key="1">
    <source>
        <dbReference type="ARBA" id="ARBA00005447"/>
    </source>
</evidence>
<dbReference type="Gene3D" id="1.10.2010.10">
    <property type="entry name" value="Crustacean CHH/MIH/GIH neurohormone"/>
    <property type="match status" value="1"/>
</dbReference>
<evidence type="ECO:0000313" key="7">
    <source>
        <dbReference type="WormBase" id="SRAE_2000188450"/>
    </source>
</evidence>
<evidence type="ECO:0000256" key="3">
    <source>
        <dbReference type="SAM" id="SignalP"/>
    </source>
</evidence>
<dbReference type="InterPro" id="IPR031098">
    <property type="entry name" value="Crust_neurohorm"/>
</dbReference>
<evidence type="ECO:0000313" key="4">
    <source>
        <dbReference type="EMBL" id="CEF67220.1"/>
    </source>
</evidence>
<dbReference type="PROSITE" id="PS01250">
    <property type="entry name" value="CHH_MIH_GIH"/>
    <property type="match status" value="1"/>
</dbReference>
<keyword evidence="2" id="KW-1015">Disulfide bond</keyword>
<dbReference type="CTD" id="36379585"/>
<dbReference type="PANTHER" id="PTHR35981">
    <property type="entry name" value="ION TRANSPORT PEPTIDE, ISOFORM C"/>
    <property type="match status" value="1"/>
</dbReference>
<dbReference type="PANTHER" id="PTHR35981:SF2">
    <property type="entry name" value="ION TRANSPORT PEPTIDE, ISOFORM C"/>
    <property type="match status" value="1"/>
</dbReference>
<evidence type="ECO:0000313" key="5">
    <source>
        <dbReference type="Proteomes" id="UP000035682"/>
    </source>
</evidence>
<sequence length="94" mass="11174">MILKIKRYPTCCLFIIIIIFQASLQNSTPRKYKIVKTCKFDNLDYKNVLELICIQCHEFFSYTSPNLRAQCRTNCFDNSIFIKCLNIFEPHNIK</sequence>
<evidence type="ECO:0000313" key="6">
    <source>
        <dbReference type="WBParaSite" id="SRAE_2000188450.1"/>
    </source>
</evidence>
<dbReference type="AlphaFoldDB" id="A0A090LIC6"/>
<dbReference type="GeneID" id="36379585"/>
<gene>
    <name evidence="4 6 7" type="ORF">SRAE_2000188450</name>
</gene>
<organism evidence="4">
    <name type="scientific">Strongyloides ratti</name>
    <name type="common">Parasitic roundworm</name>
    <dbReference type="NCBI Taxonomy" id="34506"/>
    <lineage>
        <taxon>Eukaryota</taxon>
        <taxon>Metazoa</taxon>
        <taxon>Ecdysozoa</taxon>
        <taxon>Nematoda</taxon>
        <taxon>Chromadorea</taxon>
        <taxon>Rhabditida</taxon>
        <taxon>Tylenchina</taxon>
        <taxon>Panagrolaimomorpha</taxon>
        <taxon>Strongyloidoidea</taxon>
        <taxon>Strongyloididae</taxon>
        <taxon>Strongyloides</taxon>
    </lineage>
</organism>
<name>A0A090LIC6_STRRB</name>
<dbReference type="WBParaSite" id="SRAE_2000188450.1">
    <property type="protein sequence ID" value="SRAE_2000188450.1"/>
    <property type="gene ID" value="WBGene00262091"/>
</dbReference>
<dbReference type="OrthoDB" id="6365952at2759"/>
<dbReference type="GO" id="GO:0005576">
    <property type="term" value="C:extracellular region"/>
    <property type="evidence" value="ECO:0007669"/>
    <property type="project" value="InterPro"/>
</dbReference>
<feature type="chain" id="PRO_5015030791" evidence="3">
    <location>
        <begin position="26"/>
        <end position="94"/>
    </location>
</feature>
<dbReference type="GO" id="GO:0005184">
    <property type="term" value="F:neuropeptide hormone activity"/>
    <property type="evidence" value="ECO:0007669"/>
    <property type="project" value="InterPro"/>
</dbReference>
<comment type="similarity">
    <text evidence="1">Belongs to the arthropod CHH/MIH/GIH/VIH hormone family.</text>
</comment>
<proteinExistence type="inferred from homology"/>
<dbReference type="GO" id="GO:0007623">
    <property type="term" value="P:circadian rhythm"/>
    <property type="evidence" value="ECO:0007669"/>
    <property type="project" value="TreeGrafter"/>
</dbReference>
<evidence type="ECO:0000256" key="2">
    <source>
        <dbReference type="ARBA" id="ARBA00023157"/>
    </source>
</evidence>
<dbReference type="Proteomes" id="UP000035682">
    <property type="component" value="Unplaced"/>
</dbReference>
<dbReference type="WormBase" id="SRAE_2000188450">
    <property type="protein sequence ID" value="SRP07607"/>
    <property type="gene ID" value="WBGene00262091"/>
</dbReference>
<dbReference type="RefSeq" id="XP_024506420.1">
    <property type="nucleotide sequence ID" value="XM_024652888.1"/>
</dbReference>